<evidence type="ECO:0000256" key="1">
    <source>
        <dbReference type="SAM" id="Phobius"/>
    </source>
</evidence>
<keyword evidence="1" id="KW-0472">Membrane</keyword>
<accession>A0A0F9D3L4</accession>
<sequence length="67" mass="7161">MKQTLLDLFQQSVIMQGTLSLLVIGLWGYMVVTGQEVPAELSALVTLVVGFFFGSKLSLVRANTGGS</sequence>
<dbReference type="AlphaFoldDB" id="A0A0F9D3L4"/>
<protein>
    <submittedName>
        <fullName evidence="2">Uncharacterized protein</fullName>
    </submittedName>
</protein>
<organism evidence="2">
    <name type="scientific">marine sediment metagenome</name>
    <dbReference type="NCBI Taxonomy" id="412755"/>
    <lineage>
        <taxon>unclassified sequences</taxon>
        <taxon>metagenomes</taxon>
        <taxon>ecological metagenomes</taxon>
    </lineage>
</organism>
<proteinExistence type="predicted"/>
<feature type="transmembrane region" description="Helical" evidence="1">
    <location>
        <begin position="12"/>
        <end position="29"/>
    </location>
</feature>
<reference evidence="2" key="1">
    <citation type="journal article" date="2015" name="Nature">
        <title>Complex archaea that bridge the gap between prokaryotes and eukaryotes.</title>
        <authorList>
            <person name="Spang A."/>
            <person name="Saw J.H."/>
            <person name="Jorgensen S.L."/>
            <person name="Zaremba-Niedzwiedzka K."/>
            <person name="Martijn J."/>
            <person name="Lind A.E."/>
            <person name="van Eijk R."/>
            <person name="Schleper C."/>
            <person name="Guy L."/>
            <person name="Ettema T.J."/>
        </authorList>
    </citation>
    <scope>NUCLEOTIDE SEQUENCE</scope>
</reference>
<evidence type="ECO:0000313" key="2">
    <source>
        <dbReference type="EMBL" id="KKL56154.1"/>
    </source>
</evidence>
<comment type="caution">
    <text evidence="2">The sequence shown here is derived from an EMBL/GenBank/DDBJ whole genome shotgun (WGS) entry which is preliminary data.</text>
</comment>
<gene>
    <name evidence="2" type="ORF">LCGC14_2248260</name>
</gene>
<keyword evidence="1" id="KW-1133">Transmembrane helix</keyword>
<feature type="transmembrane region" description="Helical" evidence="1">
    <location>
        <begin position="41"/>
        <end position="59"/>
    </location>
</feature>
<keyword evidence="1" id="KW-0812">Transmembrane</keyword>
<dbReference type="EMBL" id="LAZR01030591">
    <property type="protein sequence ID" value="KKL56154.1"/>
    <property type="molecule type" value="Genomic_DNA"/>
</dbReference>
<name>A0A0F9D3L4_9ZZZZ</name>